<dbReference type="GO" id="GO:0016070">
    <property type="term" value="P:RNA metabolic process"/>
    <property type="evidence" value="ECO:0007669"/>
    <property type="project" value="InterPro"/>
</dbReference>
<evidence type="ECO:0000256" key="6">
    <source>
        <dbReference type="ARBA" id="ARBA00023125"/>
    </source>
</evidence>
<feature type="transmembrane region" description="Helical" evidence="8">
    <location>
        <begin position="26"/>
        <end position="45"/>
    </location>
</feature>
<dbReference type="GO" id="GO:0005634">
    <property type="term" value="C:nucleus"/>
    <property type="evidence" value="ECO:0007669"/>
    <property type="project" value="UniProtKB-SubCell"/>
</dbReference>
<keyword evidence="5" id="KW-0694">RNA-binding</keyword>
<comment type="caution">
    <text evidence="9">The sequence shown here is derived from an EMBL/GenBank/DDBJ whole genome shotgun (WGS) entry which is preliminary data.</text>
</comment>
<dbReference type="InParanoid" id="A8Q1I3"/>
<dbReference type="GO" id="GO:0043565">
    <property type="term" value="F:sequence-specific DNA binding"/>
    <property type="evidence" value="ECO:0007669"/>
    <property type="project" value="InterPro"/>
</dbReference>
<dbReference type="InterPro" id="IPR016068">
    <property type="entry name" value="Translin_N"/>
</dbReference>
<dbReference type="GeneID" id="5855100"/>
<dbReference type="AlphaFoldDB" id="A8Q1I3"/>
<evidence type="ECO:0000256" key="7">
    <source>
        <dbReference type="ARBA" id="ARBA00023242"/>
    </source>
</evidence>
<dbReference type="FunCoup" id="A8Q1I3">
    <property type="interactions" value="733"/>
</dbReference>
<dbReference type="OrthoDB" id="829at2759"/>
<dbReference type="Pfam" id="PF01997">
    <property type="entry name" value="Translin"/>
    <property type="match status" value="1"/>
</dbReference>
<keyword evidence="8" id="KW-0472">Membrane</keyword>
<dbReference type="EMBL" id="AAYY01000006">
    <property type="protein sequence ID" value="EDP43579.1"/>
    <property type="molecule type" value="Genomic_DNA"/>
</dbReference>
<evidence type="ECO:0000313" key="10">
    <source>
        <dbReference type="Proteomes" id="UP000008837"/>
    </source>
</evidence>
<comment type="subcellular location">
    <subcellularLocation>
        <location evidence="2">Cytoplasm</location>
    </subcellularLocation>
    <subcellularLocation>
        <location evidence="1">Nucleus</location>
    </subcellularLocation>
</comment>
<name>A8Q1I3_MALGO</name>
<accession>A8Q1I3</accession>
<dbReference type="GO" id="GO:0005737">
    <property type="term" value="C:cytoplasm"/>
    <property type="evidence" value="ECO:0007669"/>
    <property type="project" value="UniProtKB-SubCell"/>
</dbReference>
<dbReference type="STRING" id="425265.A8Q1I3"/>
<keyword evidence="7" id="KW-0539">Nucleus</keyword>
<evidence type="ECO:0000256" key="8">
    <source>
        <dbReference type="SAM" id="Phobius"/>
    </source>
</evidence>
<dbReference type="GO" id="GO:0003723">
    <property type="term" value="F:RNA binding"/>
    <property type="evidence" value="ECO:0007669"/>
    <property type="project" value="UniProtKB-KW"/>
</dbReference>
<reference evidence="9 10" key="1">
    <citation type="journal article" date="2007" name="Proc. Natl. Acad. Sci. U.S.A.">
        <title>Dandruff-associated Malassezia genomes reveal convergent and divergent virulence traits shared with plant and human fungal pathogens.</title>
        <authorList>
            <person name="Xu J."/>
            <person name="Saunders C.W."/>
            <person name="Hu P."/>
            <person name="Grant R.A."/>
            <person name="Boekhout T."/>
            <person name="Kuramae E.E."/>
            <person name="Kronstad J.W."/>
            <person name="Deangelis Y.M."/>
            <person name="Reeder N.L."/>
            <person name="Johnstone K.R."/>
            <person name="Leland M."/>
            <person name="Fieno A.M."/>
            <person name="Begley W.M."/>
            <person name="Sun Y."/>
            <person name="Lacey M.P."/>
            <person name="Chaudhary T."/>
            <person name="Keough T."/>
            <person name="Chu L."/>
            <person name="Sears R."/>
            <person name="Yuan B."/>
            <person name="Dawson T.L.Jr."/>
        </authorList>
    </citation>
    <scope>NUCLEOTIDE SEQUENCE [LARGE SCALE GENOMIC DNA]</scope>
    <source>
        <strain evidence="10">ATCC MYA-4612 / CBS 7966</strain>
    </source>
</reference>
<comment type="similarity">
    <text evidence="3">Belongs to the translin family.</text>
</comment>
<keyword evidence="10" id="KW-1185">Reference proteome</keyword>
<dbReference type="SUPFAM" id="SSF74784">
    <property type="entry name" value="Translin"/>
    <property type="match status" value="1"/>
</dbReference>
<dbReference type="Proteomes" id="UP000008837">
    <property type="component" value="Unassembled WGS sequence"/>
</dbReference>
<protein>
    <recommendedName>
        <fullName evidence="11">Translin</fullName>
    </recommendedName>
</protein>
<dbReference type="KEGG" id="mgl:MGL_1792"/>
<dbReference type="RefSeq" id="XP_001730793.1">
    <property type="nucleotide sequence ID" value="XM_001730741.1"/>
</dbReference>
<keyword evidence="4" id="KW-0963">Cytoplasm</keyword>
<dbReference type="Gene3D" id="1.20.58.190">
    <property type="entry name" value="Translin, domain 1"/>
    <property type="match status" value="1"/>
</dbReference>
<evidence type="ECO:0000256" key="1">
    <source>
        <dbReference type="ARBA" id="ARBA00004123"/>
    </source>
</evidence>
<keyword evidence="8" id="KW-1133">Transmembrane helix</keyword>
<gene>
    <name evidence="9" type="ORF">MGL_1792</name>
</gene>
<evidence type="ECO:0000256" key="3">
    <source>
        <dbReference type="ARBA" id="ARBA00005902"/>
    </source>
</evidence>
<dbReference type="Gene3D" id="1.20.58.200">
    <property type="entry name" value="Translin, domain 2"/>
    <property type="match status" value="1"/>
</dbReference>
<sequence>MAEMRSAIKALSEHVPSNEFYKWIDVWSGCMKGSVFVVLLVFYVVTGRLLSKEAVAHVLGIDNLPANRMCLTTDEYLHGMISLVNELPRLSMYLVIKGNYNAPERIASNVNQIHSTFKELNLKNDSLRKRFDSIKYDVKRLEEILYDLTLRGLLGTSGSDCPDLVPVTDAAFSEQFYTRLC</sequence>
<dbReference type="InterPro" id="IPR033956">
    <property type="entry name" value="Translin"/>
</dbReference>
<organism evidence="9 10">
    <name type="scientific">Malassezia globosa (strain ATCC MYA-4612 / CBS 7966)</name>
    <name type="common">Dandruff-associated fungus</name>
    <dbReference type="NCBI Taxonomy" id="425265"/>
    <lineage>
        <taxon>Eukaryota</taxon>
        <taxon>Fungi</taxon>
        <taxon>Dikarya</taxon>
        <taxon>Basidiomycota</taxon>
        <taxon>Ustilaginomycotina</taxon>
        <taxon>Malasseziomycetes</taxon>
        <taxon>Malasseziales</taxon>
        <taxon>Malasseziaceae</taxon>
        <taxon>Malassezia</taxon>
    </lineage>
</organism>
<dbReference type="GO" id="GO:0003697">
    <property type="term" value="F:single-stranded DNA binding"/>
    <property type="evidence" value="ECO:0007669"/>
    <property type="project" value="InterPro"/>
</dbReference>
<dbReference type="InterPro" id="IPR002848">
    <property type="entry name" value="Translin_fam"/>
</dbReference>
<evidence type="ECO:0000256" key="2">
    <source>
        <dbReference type="ARBA" id="ARBA00004496"/>
    </source>
</evidence>
<proteinExistence type="inferred from homology"/>
<evidence type="ECO:0000256" key="4">
    <source>
        <dbReference type="ARBA" id="ARBA00022490"/>
    </source>
</evidence>
<dbReference type="InterPro" id="IPR036081">
    <property type="entry name" value="Translin_sf"/>
</dbReference>
<dbReference type="InterPro" id="IPR016069">
    <property type="entry name" value="Translin_C"/>
</dbReference>
<evidence type="ECO:0000313" key="9">
    <source>
        <dbReference type="EMBL" id="EDP43579.1"/>
    </source>
</evidence>
<dbReference type="VEuPathDB" id="FungiDB:MGL_1792"/>
<dbReference type="CDD" id="cd14819">
    <property type="entry name" value="Translin"/>
    <property type="match status" value="1"/>
</dbReference>
<evidence type="ECO:0008006" key="11">
    <source>
        <dbReference type="Google" id="ProtNLM"/>
    </source>
</evidence>
<keyword evidence="8" id="KW-0812">Transmembrane</keyword>
<evidence type="ECO:0000256" key="5">
    <source>
        <dbReference type="ARBA" id="ARBA00022884"/>
    </source>
</evidence>
<keyword evidence="6" id="KW-0238">DNA-binding</keyword>
<dbReference type="PANTHER" id="PTHR10741">
    <property type="entry name" value="TRANSLIN AND TRANSLIN ASSOCIATED PROTEIN X"/>
    <property type="match status" value="1"/>
</dbReference>